<dbReference type="EMBL" id="JACOPG010000002">
    <property type="protein sequence ID" value="MBC5686167.1"/>
    <property type="molecule type" value="Genomic_DNA"/>
</dbReference>
<accession>A0ABR7GFE1</accession>
<evidence type="ECO:0000313" key="2">
    <source>
        <dbReference type="EMBL" id="MBC5686167.1"/>
    </source>
</evidence>
<feature type="transmembrane region" description="Helical" evidence="1">
    <location>
        <begin position="109"/>
        <end position="127"/>
    </location>
</feature>
<keyword evidence="1" id="KW-0472">Membrane</keyword>
<dbReference type="Proteomes" id="UP000643810">
    <property type="component" value="Unassembled WGS sequence"/>
</dbReference>
<dbReference type="InterPro" id="IPR039672">
    <property type="entry name" value="MFS_2"/>
</dbReference>
<evidence type="ECO:0000313" key="3">
    <source>
        <dbReference type="Proteomes" id="UP000643810"/>
    </source>
</evidence>
<keyword evidence="3" id="KW-1185">Reference proteome</keyword>
<dbReference type="RefSeq" id="WP_118280422.1">
    <property type="nucleotide sequence ID" value="NZ_JACOPG010000002.1"/>
</dbReference>
<keyword evidence="1" id="KW-1133">Transmembrane helix</keyword>
<reference evidence="2 3" key="1">
    <citation type="submission" date="2020-08" db="EMBL/GenBank/DDBJ databases">
        <title>Genome public.</title>
        <authorList>
            <person name="Liu C."/>
            <person name="Sun Q."/>
        </authorList>
    </citation>
    <scope>NUCLEOTIDE SEQUENCE [LARGE SCALE GENOMIC DNA]</scope>
    <source>
        <strain evidence="2 3">NSJ-9</strain>
    </source>
</reference>
<feature type="transmembrane region" description="Helical" evidence="1">
    <location>
        <begin position="12"/>
        <end position="34"/>
    </location>
</feature>
<feature type="transmembrane region" description="Helical" evidence="1">
    <location>
        <begin position="268"/>
        <end position="288"/>
    </location>
</feature>
<feature type="transmembrane region" description="Helical" evidence="1">
    <location>
        <begin position="376"/>
        <end position="394"/>
    </location>
</feature>
<name>A0ABR7GFE1_9FIRM</name>
<dbReference type="Pfam" id="PF13347">
    <property type="entry name" value="MFS_2"/>
    <property type="match status" value="1"/>
</dbReference>
<feature type="transmembrane region" description="Helical" evidence="1">
    <location>
        <begin position="46"/>
        <end position="69"/>
    </location>
</feature>
<gene>
    <name evidence="2" type="ORF">H8R94_06040</name>
</gene>
<dbReference type="InterPro" id="IPR036259">
    <property type="entry name" value="MFS_trans_sf"/>
</dbReference>
<comment type="caution">
    <text evidence="2">The sequence shown here is derived from an EMBL/GenBank/DDBJ whole genome shotgun (WGS) entry which is preliminary data.</text>
</comment>
<feature type="transmembrane region" description="Helical" evidence="1">
    <location>
        <begin position="414"/>
        <end position="433"/>
    </location>
</feature>
<dbReference type="SUPFAM" id="SSF103473">
    <property type="entry name" value="MFS general substrate transporter"/>
    <property type="match status" value="1"/>
</dbReference>
<feature type="transmembrane region" description="Helical" evidence="1">
    <location>
        <begin position="148"/>
        <end position="171"/>
    </location>
</feature>
<dbReference type="PANTHER" id="PTHR11328">
    <property type="entry name" value="MAJOR FACILITATOR SUPERFAMILY DOMAIN-CONTAINING PROTEIN"/>
    <property type="match status" value="1"/>
</dbReference>
<protein>
    <submittedName>
        <fullName evidence="2">MFS transporter</fullName>
    </submittedName>
</protein>
<organism evidence="2 3">
    <name type="scientific">Roseburia lenta</name>
    <dbReference type="NCBI Taxonomy" id="2763061"/>
    <lineage>
        <taxon>Bacteria</taxon>
        <taxon>Bacillati</taxon>
        <taxon>Bacillota</taxon>
        <taxon>Clostridia</taxon>
        <taxon>Lachnospirales</taxon>
        <taxon>Lachnospiraceae</taxon>
        <taxon>Roseburia</taxon>
    </lineage>
</organism>
<sequence length="449" mass="49078">MSEKKITMFQKVVWNLPSLTSNGLWGIMAGYLTYYLTQSVLLSSASVGGILMASKIFDGFTDLIAGYIIEKTNSKWGKGRPYSLFASVAWVFIILIFAVPSFFSTTAKLTYVFVCYTLINSVALTFFNCSEQVYMLRAMPNEKDKSSTLAIGGAIVTYGSTILAIAMPIIITTLCAKKQGWTVLALAMGIPSIILAALRFVFVKEIPFTNETNDTAKKTKVSVLDMIKHIIGNKYVLICLGLVFFYYFNSNLGTIVTGYYFTYNVGNLTLLSIISATALITPIFLLFIPKMLEKWGKTKVLKMGLLCNLIACIVRALAPLNLVLYAITSLVCSFGTLPMVYFIGLLLMDCMDYGEWKMKYRVESAYSAVSSAGQKISAGVASGVAGLIMGATGFVSGADTQSTLAMAGIKGLTIYAPIIVGVILFVLISVYKLDDKMDQIKKEIGQNRE</sequence>
<dbReference type="PANTHER" id="PTHR11328:SF24">
    <property type="entry name" value="MAJOR FACILITATOR SUPERFAMILY (MFS) PROFILE DOMAIN-CONTAINING PROTEIN"/>
    <property type="match status" value="1"/>
</dbReference>
<feature type="transmembrane region" description="Helical" evidence="1">
    <location>
        <begin position="183"/>
        <end position="202"/>
    </location>
</feature>
<evidence type="ECO:0000256" key="1">
    <source>
        <dbReference type="SAM" id="Phobius"/>
    </source>
</evidence>
<feature type="transmembrane region" description="Helical" evidence="1">
    <location>
        <begin position="300"/>
        <end position="318"/>
    </location>
</feature>
<feature type="transmembrane region" description="Helical" evidence="1">
    <location>
        <begin position="81"/>
        <end position="103"/>
    </location>
</feature>
<keyword evidence="1" id="KW-0812">Transmembrane</keyword>
<feature type="transmembrane region" description="Helical" evidence="1">
    <location>
        <begin position="230"/>
        <end position="248"/>
    </location>
</feature>
<dbReference type="Gene3D" id="1.20.1250.20">
    <property type="entry name" value="MFS general substrate transporter like domains"/>
    <property type="match status" value="2"/>
</dbReference>
<feature type="transmembrane region" description="Helical" evidence="1">
    <location>
        <begin position="324"/>
        <end position="348"/>
    </location>
</feature>
<proteinExistence type="predicted"/>